<evidence type="ECO:0000256" key="1">
    <source>
        <dbReference type="SAM" id="Coils"/>
    </source>
</evidence>
<keyword evidence="4" id="KW-1185">Reference proteome</keyword>
<protein>
    <submittedName>
        <fullName evidence="3">Uncharacterized protein</fullName>
    </submittedName>
</protein>
<evidence type="ECO:0000313" key="4">
    <source>
        <dbReference type="Proteomes" id="UP000217199"/>
    </source>
</evidence>
<comment type="caution">
    <text evidence="3">The sequence shown here is derived from an EMBL/GenBank/DDBJ whole genome shotgun (WGS) entry which is preliminary data.</text>
</comment>
<feature type="compositionally biased region" description="Low complexity" evidence="2">
    <location>
        <begin position="35"/>
        <end position="48"/>
    </location>
</feature>
<sequence length="197" mass="22125">MEQNQCYTHRVTKGHQSQTKRTEQTKQPGLPKPAPKGAVASSSSSVGSQTTIVVKAKKGKMQKDPLTEAIEGQKIRIERLLKRHNEIEATIKNREDVISGIRKKLNASLTEYKTVKLNYERPIPEDDKRKYKSNYRAAEQAAIDKMWDISMEEGKLDELRAKLEGFQISSSSAVGSMKSELTARGVFLPPVDQARNL</sequence>
<accession>A0A286UHV1</accession>
<evidence type="ECO:0000256" key="2">
    <source>
        <dbReference type="SAM" id="MobiDB-lite"/>
    </source>
</evidence>
<dbReference type="InParanoid" id="A0A286UHV1"/>
<feature type="coiled-coil region" evidence="1">
    <location>
        <begin position="70"/>
        <end position="97"/>
    </location>
</feature>
<dbReference type="Proteomes" id="UP000217199">
    <property type="component" value="Unassembled WGS sequence"/>
</dbReference>
<dbReference type="AlphaFoldDB" id="A0A286UHV1"/>
<name>A0A286UHV1_9AGAM</name>
<feature type="region of interest" description="Disordered" evidence="2">
    <location>
        <begin position="1"/>
        <end position="49"/>
    </location>
</feature>
<reference evidence="3 4" key="1">
    <citation type="journal article" date="2017" name="Mol. Ecol.">
        <title>Comparative and population genomic landscape of Phellinus noxius: A hypervariable fungus causing root rot in trees.</title>
        <authorList>
            <person name="Chung C.L."/>
            <person name="Lee T.J."/>
            <person name="Akiba M."/>
            <person name="Lee H.H."/>
            <person name="Kuo T.H."/>
            <person name="Liu D."/>
            <person name="Ke H.M."/>
            <person name="Yokoi T."/>
            <person name="Roa M.B."/>
            <person name="Lu M.J."/>
            <person name="Chang Y.Y."/>
            <person name="Ann P.J."/>
            <person name="Tsai J.N."/>
            <person name="Chen C.Y."/>
            <person name="Tzean S.S."/>
            <person name="Ota Y."/>
            <person name="Hattori T."/>
            <person name="Sahashi N."/>
            <person name="Liou R.F."/>
            <person name="Kikuchi T."/>
            <person name="Tsai I.J."/>
        </authorList>
    </citation>
    <scope>NUCLEOTIDE SEQUENCE [LARGE SCALE GENOMIC DNA]</scope>
    <source>
        <strain evidence="3 4">FFPRI411160</strain>
    </source>
</reference>
<gene>
    <name evidence="3" type="ORF">PNOK_0601100</name>
</gene>
<organism evidence="3 4">
    <name type="scientific">Pyrrhoderma noxium</name>
    <dbReference type="NCBI Taxonomy" id="2282107"/>
    <lineage>
        <taxon>Eukaryota</taxon>
        <taxon>Fungi</taxon>
        <taxon>Dikarya</taxon>
        <taxon>Basidiomycota</taxon>
        <taxon>Agaricomycotina</taxon>
        <taxon>Agaricomycetes</taxon>
        <taxon>Hymenochaetales</taxon>
        <taxon>Hymenochaetaceae</taxon>
        <taxon>Pyrrhoderma</taxon>
    </lineage>
</organism>
<proteinExistence type="predicted"/>
<keyword evidence="1" id="KW-0175">Coiled coil</keyword>
<evidence type="ECO:0000313" key="3">
    <source>
        <dbReference type="EMBL" id="PAV19167.1"/>
    </source>
</evidence>
<dbReference type="EMBL" id="NBII01000005">
    <property type="protein sequence ID" value="PAV19167.1"/>
    <property type="molecule type" value="Genomic_DNA"/>
</dbReference>